<gene>
    <name evidence="3" type="ORF">Cantr_05047</name>
</gene>
<accession>A0A367XSG5</accession>
<dbReference type="EMBL" id="QLNQ01000029">
    <property type="protein sequence ID" value="RCK55742.1"/>
    <property type="molecule type" value="Genomic_DNA"/>
</dbReference>
<evidence type="ECO:0000313" key="3">
    <source>
        <dbReference type="EMBL" id="RCK55742.1"/>
    </source>
</evidence>
<feature type="coiled-coil region" evidence="1">
    <location>
        <begin position="12"/>
        <end position="65"/>
    </location>
</feature>
<dbReference type="Proteomes" id="UP000253472">
    <property type="component" value="Unassembled WGS sequence"/>
</dbReference>
<comment type="caution">
    <text evidence="3">The sequence shown here is derived from an EMBL/GenBank/DDBJ whole genome shotgun (WGS) entry which is preliminary data.</text>
</comment>
<evidence type="ECO:0000256" key="2">
    <source>
        <dbReference type="SAM" id="MobiDB-lite"/>
    </source>
</evidence>
<keyword evidence="1" id="KW-0175">Coiled coil</keyword>
<organism evidence="3 4">
    <name type="scientific">Candida viswanathii</name>
    <dbReference type="NCBI Taxonomy" id="5486"/>
    <lineage>
        <taxon>Eukaryota</taxon>
        <taxon>Fungi</taxon>
        <taxon>Dikarya</taxon>
        <taxon>Ascomycota</taxon>
        <taxon>Saccharomycotina</taxon>
        <taxon>Pichiomycetes</taxon>
        <taxon>Debaryomycetaceae</taxon>
        <taxon>Candida/Lodderomyces clade</taxon>
        <taxon>Candida</taxon>
    </lineage>
</organism>
<proteinExistence type="predicted"/>
<protein>
    <submittedName>
        <fullName evidence="3">Uncharacterized protein</fullName>
    </submittedName>
</protein>
<keyword evidence="4" id="KW-1185">Reference proteome</keyword>
<feature type="region of interest" description="Disordered" evidence="2">
    <location>
        <begin position="66"/>
        <end position="89"/>
    </location>
</feature>
<reference evidence="3 4" key="1">
    <citation type="submission" date="2018-06" db="EMBL/GenBank/DDBJ databases">
        <title>Whole genome sequencing of Candida tropicalis (genome annotated by CSBL at Korea University).</title>
        <authorList>
            <person name="Ahn J."/>
        </authorList>
    </citation>
    <scope>NUCLEOTIDE SEQUENCE [LARGE SCALE GENOMIC DNA]</scope>
    <source>
        <strain evidence="3 4">ATCC 20962</strain>
    </source>
</reference>
<dbReference type="AlphaFoldDB" id="A0A367XSG5"/>
<sequence>MQLAYDRQGHSLENEIKDIRLQQREKELLQKEQEIYQKEREICEYQEQLKRREEAQRMMEAQHEDTILHNEISFGASREPSPTYSNEKRQIEDVSDADRFKYNDSSGTSLVVRNSDTVMEPAPGTFKEQIQKEISVCEKKKSNRFAQLASESARIENAKQATLHDFDEKTQSLGPEIAQQSEFLRFISSRATTRADLVRYYDAKSRVALSEATRDLEELEARIKDLTNTRRYPPATRDLVKAQPHDAFFEPPQRRIEMLGGPQQALMAPHKQDREKCNDKLIGFTNPALMSARPTALDAAFNTKRQKVSSNPFQFPPFGH</sequence>
<name>A0A367XSG5_9ASCO</name>
<evidence type="ECO:0000256" key="1">
    <source>
        <dbReference type="SAM" id="Coils"/>
    </source>
</evidence>
<evidence type="ECO:0000313" key="4">
    <source>
        <dbReference type="Proteomes" id="UP000253472"/>
    </source>
</evidence>